<evidence type="ECO:0000313" key="2">
    <source>
        <dbReference type="EMBL" id="RRG18657.1"/>
    </source>
</evidence>
<evidence type="ECO:0000259" key="1">
    <source>
        <dbReference type="Pfam" id="PF13020"/>
    </source>
</evidence>
<evidence type="ECO:0000313" key="3">
    <source>
        <dbReference type="Proteomes" id="UP000275836"/>
    </source>
</evidence>
<feature type="domain" description="Protein NO VEIN C-terminal" evidence="1">
    <location>
        <begin position="193"/>
        <end position="291"/>
    </location>
</feature>
<dbReference type="InterPro" id="IPR024975">
    <property type="entry name" value="NOV_C"/>
</dbReference>
<accession>A0A3P2RDA9</accession>
<organism evidence="2 3">
    <name type="scientific">Weissella viridescens</name>
    <name type="common">Lactobacillus viridescens</name>
    <dbReference type="NCBI Taxonomy" id="1629"/>
    <lineage>
        <taxon>Bacteria</taxon>
        <taxon>Bacillati</taxon>
        <taxon>Bacillota</taxon>
        <taxon>Bacilli</taxon>
        <taxon>Lactobacillales</taxon>
        <taxon>Lactobacillaceae</taxon>
        <taxon>Weissella</taxon>
    </lineage>
</organism>
<dbReference type="EMBL" id="RHGY01000001">
    <property type="protein sequence ID" value="RRG18657.1"/>
    <property type="molecule type" value="Genomic_DNA"/>
</dbReference>
<dbReference type="Proteomes" id="UP000275836">
    <property type="component" value="Unassembled WGS sequence"/>
</dbReference>
<sequence>MNKYIVSQNKSYKKELEMSGLWSPKLQKDGKTNYSYDLMTELNPGDIVYHVVNGRIMAKSLVETPALSRNKPIDLDGNQELWNQEGWFVKLITQALSVPINVKDIWNELLPDRPEKYSAFKADGSGVQRYLSPCPDKWGEIIDANIAENDRLNEVVNESVVEIETDISLNVTGISEEQRLMSDESNKKTGDAAEELVVNHYKDQLPDKQAELVERVSLGSGKNAGHGIGYDVRAYEKMENGSYEPVYVEVKGSNSDRTDFYITKNELKRAGEIGEQYRIARVTNVGSEDDVQIEIIGGFQKNDSIKEILDTHFSKYEPTNYNVTLSDYGTLN</sequence>
<dbReference type="RefSeq" id="WP_124942600.1">
    <property type="nucleotide sequence ID" value="NZ_RHGY01000001.1"/>
</dbReference>
<dbReference type="Pfam" id="PF13020">
    <property type="entry name" value="NOV_C"/>
    <property type="match status" value="1"/>
</dbReference>
<dbReference type="AlphaFoldDB" id="A0A3P2RDA9"/>
<proteinExistence type="predicted"/>
<gene>
    <name evidence="2" type="ORF">D3P96_01335</name>
</gene>
<comment type="caution">
    <text evidence="2">The sequence shown here is derived from an EMBL/GenBank/DDBJ whole genome shotgun (WGS) entry which is preliminary data.</text>
</comment>
<name>A0A3P2RDA9_WEIVI</name>
<protein>
    <submittedName>
        <fullName evidence="2">DUF3883 domain-containing protein</fullName>
    </submittedName>
</protein>
<reference evidence="2 3" key="1">
    <citation type="submission" date="2018-10" db="EMBL/GenBank/DDBJ databases">
        <title>Draft genome sequence of Weissella viridescens UCO-SMC3.</title>
        <authorList>
            <person name="Garcia-Cancino A."/>
            <person name="Espinoza-Monje M."/>
            <person name="Albarracin L."/>
            <person name="Garcia-Castillo V."/>
            <person name="Campos-Martin J."/>
            <person name="Nakano Y."/>
            <person name="Guitierrez-Zamorano C."/>
            <person name="Ikeda-Ohtsubo W."/>
            <person name="Morita H."/>
            <person name="Kitazawa H."/>
            <person name="Villena J."/>
        </authorList>
    </citation>
    <scope>NUCLEOTIDE SEQUENCE [LARGE SCALE GENOMIC DNA]</scope>
    <source>
        <strain evidence="2 3">UCO-SMC3</strain>
    </source>
</reference>
<dbReference type="OrthoDB" id="2146616at2"/>